<evidence type="ECO:0000256" key="1">
    <source>
        <dbReference type="ARBA" id="ARBA00013860"/>
    </source>
</evidence>
<dbReference type="PANTHER" id="PTHR34701:SF1">
    <property type="entry name" value="TRANSCRIPTIONAL REGULATOR MRAZ"/>
    <property type="match status" value="1"/>
</dbReference>
<accession>A0A9D9EZT6</accession>
<dbReference type="CDD" id="cd16321">
    <property type="entry name" value="MraZ_C"/>
    <property type="match status" value="1"/>
</dbReference>
<comment type="subunit">
    <text evidence="7">Forms oligomers.</text>
</comment>
<proteinExistence type="inferred from homology"/>
<evidence type="ECO:0000256" key="7">
    <source>
        <dbReference type="HAMAP-Rule" id="MF_01008"/>
    </source>
</evidence>
<evidence type="ECO:0000256" key="5">
    <source>
        <dbReference type="ARBA" id="ARBA00023125"/>
    </source>
</evidence>
<dbReference type="EMBL" id="JADIMI010000067">
    <property type="protein sequence ID" value="MBO8452589.1"/>
    <property type="molecule type" value="Genomic_DNA"/>
</dbReference>
<dbReference type="Pfam" id="PF02381">
    <property type="entry name" value="MraZ"/>
    <property type="match status" value="2"/>
</dbReference>
<evidence type="ECO:0000256" key="6">
    <source>
        <dbReference type="ARBA" id="ARBA00023163"/>
    </source>
</evidence>
<evidence type="ECO:0000256" key="2">
    <source>
        <dbReference type="ARBA" id="ARBA00022490"/>
    </source>
</evidence>
<dbReference type="CDD" id="cd16320">
    <property type="entry name" value="MraZ_N"/>
    <property type="match status" value="1"/>
</dbReference>
<dbReference type="InterPro" id="IPR035644">
    <property type="entry name" value="MraZ_C"/>
</dbReference>
<feature type="domain" description="SpoVT-AbrB" evidence="8">
    <location>
        <begin position="91"/>
        <end position="134"/>
    </location>
</feature>
<reference evidence="9" key="1">
    <citation type="submission" date="2020-10" db="EMBL/GenBank/DDBJ databases">
        <authorList>
            <person name="Gilroy R."/>
        </authorList>
    </citation>
    <scope>NUCLEOTIDE SEQUENCE</scope>
    <source>
        <strain evidence="9">B1-20833</strain>
    </source>
</reference>
<dbReference type="GO" id="GO:0005737">
    <property type="term" value="C:cytoplasm"/>
    <property type="evidence" value="ECO:0007669"/>
    <property type="project" value="UniProtKB-UniRule"/>
</dbReference>
<dbReference type="GO" id="GO:0000976">
    <property type="term" value="F:transcription cis-regulatory region binding"/>
    <property type="evidence" value="ECO:0007669"/>
    <property type="project" value="TreeGrafter"/>
</dbReference>
<dbReference type="InterPro" id="IPR037914">
    <property type="entry name" value="SpoVT-AbrB_sf"/>
</dbReference>
<gene>
    <name evidence="7" type="primary">mraZ</name>
    <name evidence="9" type="ORF">IAC06_06875</name>
</gene>
<feature type="domain" description="SpoVT-AbrB" evidence="8">
    <location>
        <begin position="7"/>
        <end position="60"/>
    </location>
</feature>
<keyword evidence="2 7" id="KW-0963">Cytoplasm</keyword>
<dbReference type="HAMAP" id="MF_01008">
    <property type="entry name" value="MraZ"/>
    <property type="match status" value="1"/>
</dbReference>
<dbReference type="SUPFAM" id="SSF89447">
    <property type="entry name" value="AbrB/MazE/MraZ-like"/>
    <property type="match status" value="1"/>
</dbReference>
<dbReference type="AlphaFoldDB" id="A0A9D9EZT6"/>
<dbReference type="InterPro" id="IPR035642">
    <property type="entry name" value="MraZ_N"/>
</dbReference>
<evidence type="ECO:0000256" key="3">
    <source>
        <dbReference type="ARBA" id="ARBA00022737"/>
    </source>
</evidence>
<name>A0A9D9EZT6_9BACT</name>
<evidence type="ECO:0000259" key="8">
    <source>
        <dbReference type="PROSITE" id="PS51740"/>
    </source>
</evidence>
<dbReference type="PROSITE" id="PS51740">
    <property type="entry name" value="SPOVT_ABRB"/>
    <property type="match status" value="2"/>
</dbReference>
<keyword evidence="4 7" id="KW-0805">Transcription regulation</keyword>
<dbReference type="GO" id="GO:2000143">
    <property type="term" value="P:negative regulation of DNA-templated transcription initiation"/>
    <property type="evidence" value="ECO:0007669"/>
    <property type="project" value="TreeGrafter"/>
</dbReference>
<evidence type="ECO:0000256" key="4">
    <source>
        <dbReference type="ARBA" id="ARBA00023015"/>
    </source>
</evidence>
<evidence type="ECO:0000313" key="9">
    <source>
        <dbReference type="EMBL" id="MBO8452589.1"/>
    </source>
</evidence>
<protein>
    <recommendedName>
        <fullName evidence="1 7">Transcriptional regulator MraZ</fullName>
    </recommendedName>
</protein>
<dbReference type="InterPro" id="IPR020603">
    <property type="entry name" value="MraZ_dom"/>
</dbReference>
<comment type="similarity">
    <text evidence="7">Belongs to the MraZ family.</text>
</comment>
<keyword evidence="5 7" id="KW-0238">DNA-binding</keyword>
<evidence type="ECO:0000313" key="10">
    <source>
        <dbReference type="Proteomes" id="UP000823661"/>
    </source>
</evidence>
<dbReference type="InterPro" id="IPR003444">
    <property type="entry name" value="MraZ"/>
</dbReference>
<sequence>MIKFIGEYTAKVDDKGRLVLPSAFKNRIAAGADGKSPNAMKLIVRKETYAECLAMYTYEEWARETEEIMGRLNSFNKEHDMFWREYMRRCTEVEPDGKLGRITIPKKMLDAIGIDKEVVFSGCDNKIELWAKERYESSSMTDEAFVALAQQILG</sequence>
<comment type="caution">
    <text evidence="9">The sequence shown here is derived from an EMBL/GenBank/DDBJ whole genome shotgun (WGS) entry which is preliminary data.</text>
</comment>
<organism evidence="9 10">
    <name type="scientific">Candidatus Cryptobacteroides intestinavium</name>
    <dbReference type="NCBI Taxonomy" id="2840766"/>
    <lineage>
        <taxon>Bacteria</taxon>
        <taxon>Pseudomonadati</taxon>
        <taxon>Bacteroidota</taxon>
        <taxon>Bacteroidia</taxon>
        <taxon>Bacteroidales</taxon>
        <taxon>Candidatus Cryptobacteroides</taxon>
    </lineage>
</organism>
<dbReference type="InterPro" id="IPR038619">
    <property type="entry name" value="MraZ_sf"/>
</dbReference>
<reference evidence="9" key="2">
    <citation type="journal article" date="2021" name="PeerJ">
        <title>Extensive microbial diversity within the chicken gut microbiome revealed by metagenomics and culture.</title>
        <authorList>
            <person name="Gilroy R."/>
            <person name="Ravi A."/>
            <person name="Getino M."/>
            <person name="Pursley I."/>
            <person name="Horton D.L."/>
            <person name="Alikhan N.F."/>
            <person name="Baker D."/>
            <person name="Gharbi K."/>
            <person name="Hall N."/>
            <person name="Watson M."/>
            <person name="Adriaenssens E.M."/>
            <person name="Foster-Nyarko E."/>
            <person name="Jarju S."/>
            <person name="Secka A."/>
            <person name="Antonio M."/>
            <person name="Oren A."/>
            <person name="Chaudhuri R.R."/>
            <person name="La Ragione R."/>
            <person name="Hildebrand F."/>
            <person name="Pallen M.J."/>
        </authorList>
    </citation>
    <scope>NUCLEOTIDE SEQUENCE</scope>
    <source>
        <strain evidence="9">B1-20833</strain>
    </source>
</reference>
<dbReference type="PANTHER" id="PTHR34701">
    <property type="entry name" value="TRANSCRIPTIONAL REGULATOR MRAZ"/>
    <property type="match status" value="1"/>
</dbReference>
<dbReference type="GO" id="GO:0003700">
    <property type="term" value="F:DNA-binding transcription factor activity"/>
    <property type="evidence" value="ECO:0007669"/>
    <property type="project" value="UniProtKB-UniRule"/>
</dbReference>
<dbReference type="GO" id="GO:0009295">
    <property type="term" value="C:nucleoid"/>
    <property type="evidence" value="ECO:0007669"/>
    <property type="project" value="UniProtKB-SubCell"/>
</dbReference>
<dbReference type="Gene3D" id="3.40.1550.20">
    <property type="entry name" value="Transcriptional regulator MraZ domain"/>
    <property type="match status" value="1"/>
</dbReference>
<dbReference type="InterPro" id="IPR007159">
    <property type="entry name" value="SpoVT-AbrB_dom"/>
</dbReference>
<keyword evidence="3" id="KW-0677">Repeat</keyword>
<comment type="subcellular location">
    <subcellularLocation>
        <location evidence="7">Cytoplasm</location>
        <location evidence="7">Nucleoid</location>
    </subcellularLocation>
</comment>
<dbReference type="Proteomes" id="UP000823661">
    <property type="component" value="Unassembled WGS sequence"/>
</dbReference>
<keyword evidence="6 7" id="KW-0804">Transcription</keyword>